<evidence type="ECO:0000313" key="3">
    <source>
        <dbReference type="Proteomes" id="UP001283361"/>
    </source>
</evidence>
<dbReference type="Proteomes" id="UP001283361">
    <property type="component" value="Unassembled WGS sequence"/>
</dbReference>
<name>A0AAE0ZZR6_9GAST</name>
<organism evidence="2 3">
    <name type="scientific">Elysia crispata</name>
    <name type="common">lettuce slug</name>
    <dbReference type="NCBI Taxonomy" id="231223"/>
    <lineage>
        <taxon>Eukaryota</taxon>
        <taxon>Metazoa</taxon>
        <taxon>Spiralia</taxon>
        <taxon>Lophotrochozoa</taxon>
        <taxon>Mollusca</taxon>
        <taxon>Gastropoda</taxon>
        <taxon>Heterobranchia</taxon>
        <taxon>Euthyneura</taxon>
        <taxon>Panpulmonata</taxon>
        <taxon>Sacoglossa</taxon>
        <taxon>Placobranchoidea</taxon>
        <taxon>Plakobranchidae</taxon>
        <taxon>Elysia</taxon>
    </lineage>
</organism>
<reference evidence="2" key="1">
    <citation type="journal article" date="2023" name="G3 (Bethesda)">
        <title>A reference genome for the long-term kleptoplast-retaining sea slug Elysia crispata morphotype clarki.</title>
        <authorList>
            <person name="Eastman K.E."/>
            <person name="Pendleton A.L."/>
            <person name="Shaikh M.A."/>
            <person name="Suttiyut T."/>
            <person name="Ogas R."/>
            <person name="Tomko P."/>
            <person name="Gavelis G."/>
            <person name="Widhalm J.R."/>
            <person name="Wisecaver J.H."/>
        </authorList>
    </citation>
    <scope>NUCLEOTIDE SEQUENCE</scope>
    <source>
        <strain evidence="2">ECLA1</strain>
    </source>
</reference>
<dbReference type="EMBL" id="JAWDGP010002895">
    <property type="protein sequence ID" value="KAK3778658.1"/>
    <property type="molecule type" value="Genomic_DNA"/>
</dbReference>
<keyword evidence="3" id="KW-1185">Reference proteome</keyword>
<evidence type="ECO:0000313" key="2">
    <source>
        <dbReference type="EMBL" id="KAK3778658.1"/>
    </source>
</evidence>
<feature type="region of interest" description="Disordered" evidence="1">
    <location>
        <begin position="158"/>
        <end position="179"/>
    </location>
</feature>
<sequence>MKSYTTWFLYLIHIDTYIRNQLTLLLAYKRYTTWHNYSKVETWQAVDLVNSPGHVDIRSRGAGSLLDGIRRKIVGGRQLLEYLSKIKSLRVVNSGREKAQPGRPPINDRREGCGLTLCGSDIVILIRFAGMSTIFLHPDKTFTPTFLLIPSDLHPPRLPSPTPVSAAASEAAPRTGRAGTGVREALCRGRAQNSLLTRVTDHNSHWPGSIYTSDFPTISLPTCCSPPQSFISRPETFDPLFSSSYDLSSDSLFIALTLAPANRLDFPARPGLTPQRLPSALSLSCVSSILRASLTLILSSKNGCTFANLTRNVFPVTAIPSMSEMFFSIAAFEDSDALEKGNLEQNSMYCATDSFNEAFQDTAVTVKSRTVSL</sequence>
<evidence type="ECO:0000256" key="1">
    <source>
        <dbReference type="SAM" id="MobiDB-lite"/>
    </source>
</evidence>
<comment type="caution">
    <text evidence="2">The sequence shown here is derived from an EMBL/GenBank/DDBJ whole genome shotgun (WGS) entry which is preliminary data.</text>
</comment>
<gene>
    <name evidence="2" type="ORF">RRG08_012932</name>
</gene>
<accession>A0AAE0ZZR6</accession>
<protein>
    <submittedName>
        <fullName evidence="2">Uncharacterized protein</fullName>
    </submittedName>
</protein>
<dbReference type="AlphaFoldDB" id="A0AAE0ZZR6"/>
<proteinExistence type="predicted"/>